<dbReference type="RefSeq" id="WP_133754046.1">
    <property type="nucleotide sequence ID" value="NZ_CP171129.1"/>
</dbReference>
<accession>A0A4R7JAW7</accession>
<keyword evidence="3" id="KW-1185">Reference proteome</keyword>
<dbReference type="Proteomes" id="UP000295371">
    <property type="component" value="Unassembled WGS sequence"/>
</dbReference>
<dbReference type="AlphaFoldDB" id="A0A4R7JAW7"/>
<dbReference type="EMBL" id="SOAW01000001">
    <property type="protein sequence ID" value="TDT33549.1"/>
    <property type="molecule type" value="Genomic_DNA"/>
</dbReference>
<name>A0A4R7JAW7_9ACTN</name>
<dbReference type="OrthoDB" id="5196985at2"/>
<organism evidence="2 3">
    <name type="scientific">Naumannella halotolerans</name>
    <dbReference type="NCBI Taxonomy" id="993414"/>
    <lineage>
        <taxon>Bacteria</taxon>
        <taxon>Bacillati</taxon>
        <taxon>Actinomycetota</taxon>
        <taxon>Actinomycetes</taxon>
        <taxon>Propionibacteriales</taxon>
        <taxon>Propionibacteriaceae</taxon>
        <taxon>Naumannella</taxon>
    </lineage>
</organism>
<evidence type="ECO:0000256" key="1">
    <source>
        <dbReference type="SAM" id="Phobius"/>
    </source>
</evidence>
<feature type="transmembrane region" description="Helical" evidence="1">
    <location>
        <begin position="24"/>
        <end position="45"/>
    </location>
</feature>
<sequence length="105" mass="11410">MSDETTTGSGQHVEKVGGFDIRNFIGLLIGIFGLILTVWGIFFFNDYEAAKTGGMNANLWTGLAMIAVGLVFFIWAKLEPIRIVVSDNETGAESPKDIAPLDDDK</sequence>
<feature type="transmembrane region" description="Helical" evidence="1">
    <location>
        <begin position="57"/>
        <end position="76"/>
    </location>
</feature>
<gene>
    <name evidence="2" type="ORF">CLV29_1171</name>
</gene>
<evidence type="ECO:0000313" key="3">
    <source>
        <dbReference type="Proteomes" id="UP000295371"/>
    </source>
</evidence>
<keyword evidence="1" id="KW-1133">Transmembrane helix</keyword>
<keyword evidence="1" id="KW-0812">Transmembrane</keyword>
<comment type="caution">
    <text evidence="2">The sequence shown here is derived from an EMBL/GenBank/DDBJ whole genome shotgun (WGS) entry which is preliminary data.</text>
</comment>
<keyword evidence="1" id="KW-0472">Membrane</keyword>
<evidence type="ECO:0000313" key="2">
    <source>
        <dbReference type="EMBL" id="TDT33549.1"/>
    </source>
</evidence>
<proteinExistence type="predicted"/>
<protein>
    <submittedName>
        <fullName evidence="2">Uncharacterized protein</fullName>
    </submittedName>
</protein>
<reference evidence="2 3" key="1">
    <citation type="submission" date="2019-03" db="EMBL/GenBank/DDBJ databases">
        <title>Genomic Encyclopedia of Archaeal and Bacterial Type Strains, Phase II (KMG-II): from individual species to whole genera.</title>
        <authorList>
            <person name="Goeker M."/>
        </authorList>
    </citation>
    <scope>NUCLEOTIDE SEQUENCE [LARGE SCALE GENOMIC DNA]</scope>
    <source>
        <strain evidence="2 3">DSM 24323</strain>
    </source>
</reference>